<reference evidence="17" key="2">
    <citation type="journal article" date="2021" name="PeerJ">
        <title>Extensive microbial diversity within the chicken gut microbiome revealed by metagenomics and culture.</title>
        <authorList>
            <person name="Gilroy R."/>
            <person name="Ravi A."/>
            <person name="Getino M."/>
            <person name="Pursley I."/>
            <person name="Horton D.L."/>
            <person name="Alikhan N.F."/>
            <person name="Baker D."/>
            <person name="Gharbi K."/>
            <person name="Hall N."/>
            <person name="Watson M."/>
            <person name="Adriaenssens E.M."/>
            <person name="Foster-Nyarko E."/>
            <person name="Jarju S."/>
            <person name="Secka A."/>
            <person name="Antonio M."/>
            <person name="Oren A."/>
            <person name="Chaudhuri R.R."/>
            <person name="La Ragione R."/>
            <person name="Hildebrand F."/>
            <person name="Pallen M.J."/>
        </authorList>
    </citation>
    <scope>NUCLEOTIDE SEQUENCE</scope>
    <source>
        <strain evidence="17">2889</strain>
    </source>
</reference>
<reference evidence="17" key="1">
    <citation type="submission" date="2020-10" db="EMBL/GenBank/DDBJ databases">
        <authorList>
            <person name="Gilroy R."/>
        </authorList>
    </citation>
    <scope>NUCLEOTIDE SEQUENCE</scope>
    <source>
        <strain evidence="17">2889</strain>
    </source>
</reference>
<keyword evidence="10" id="KW-0573">Peptidoglycan synthesis</keyword>
<keyword evidence="7 14" id="KW-0812">Transmembrane</keyword>
<evidence type="ECO:0000256" key="9">
    <source>
        <dbReference type="ARBA" id="ARBA00022960"/>
    </source>
</evidence>
<protein>
    <submittedName>
        <fullName evidence="17">Penicillin-binding protein 2</fullName>
        <ecNumber evidence="17">3.4.16.4</ecNumber>
    </submittedName>
</protein>
<dbReference type="PANTHER" id="PTHR30627">
    <property type="entry name" value="PEPTIDOGLYCAN D,D-TRANSPEPTIDASE"/>
    <property type="match status" value="1"/>
</dbReference>
<evidence type="ECO:0000256" key="7">
    <source>
        <dbReference type="ARBA" id="ARBA00022692"/>
    </source>
</evidence>
<evidence type="ECO:0000256" key="5">
    <source>
        <dbReference type="ARBA" id="ARBA00022645"/>
    </source>
</evidence>
<dbReference type="InterPro" id="IPR005311">
    <property type="entry name" value="PBP_dimer"/>
</dbReference>
<dbReference type="GO" id="GO:0009252">
    <property type="term" value="P:peptidoglycan biosynthetic process"/>
    <property type="evidence" value="ECO:0007669"/>
    <property type="project" value="UniProtKB-KW"/>
</dbReference>
<evidence type="ECO:0000313" key="17">
    <source>
        <dbReference type="EMBL" id="MBO8433113.1"/>
    </source>
</evidence>
<evidence type="ECO:0000256" key="6">
    <source>
        <dbReference type="ARBA" id="ARBA00022670"/>
    </source>
</evidence>
<evidence type="ECO:0000256" key="8">
    <source>
        <dbReference type="ARBA" id="ARBA00022801"/>
    </source>
</evidence>
<evidence type="ECO:0000256" key="12">
    <source>
        <dbReference type="ARBA" id="ARBA00023136"/>
    </source>
</evidence>
<dbReference type="Pfam" id="PF00905">
    <property type="entry name" value="Transpeptidase"/>
    <property type="match status" value="1"/>
</dbReference>
<dbReference type="SUPFAM" id="SSF56519">
    <property type="entry name" value="Penicillin binding protein dimerisation domain"/>
    <property type="match status" value="1"/>
</dbReference>
<evidence type="ECO:0000256" key="11">
    <source>
        <dbReference type="ARBA" id="ARBA00022989"/>
    </source>
</evidence>
<sequence length="618" mass="69350">MQRSSFGKASVVMAIFIVVMLVYWIRLFQLQILDERYTLDAQSNAIRHKVQYPGRGLILDRNGQILVYNEAVYDLMVVPGQVRVDSMDWNKLADLLEIDSLGARERYAKARSYSRYAPSVFEKQISKEVYGRLQEYMYQFPGFYVQSRSLRRYPKPIAAHVLGDVGEVSQEELKAAPFYKPGDYIGKSGLEKYYEEVLRGKKGVKVVMVDVLNREKGSYKDGMYDSLAQQGETLYTTLDADLQAYAEDLMQGKRGSVVAIEPGTGEVLALVSAPTYDPNLLVGRVRSRNYGNLMKDSQKPLFNRALMSYYPPGSIFKLPQALIGLQEGVISPYTGFPCDKSLIGCHEHPDAESLSEGIRMSCNPYFYQVFKRIIQQGKVPNIFEDSRIGLARWDEYMRSFGLGTRLAIDLLDVKGGYIPDTAFYDRFYGRKRWAFSTIYSLSIGQGEVSLVPLQMANLAAVMANRGYYVTPHLVRAVGDEGLGSGGDTVRHYALVDRRYFDPVVKGMYEAVHLPRGTARRAELPGVVVCGKTGTSENPHGEDHAVFIGFAPMDRPRIAVSVFLENSGFGGTWAAPLGSLLIERYLNGKVERKELESQVRGFTIFERDAEGRIIGPPAH</sequence>
<evidence type="ECO:0000256" key="1">
    <source>
        <dbReference type="ARBA" id="ARBA00004167"/>
    </source>
</evidence>
<keyword evidence="13" id="KW-0961">Cell wall biogenesis/degradation</keyword>
<keyword evidence="3" id="KW-1003">Cell membrane</keyword>
<evidence type="ECO:0000313" key="18">
    <source>
        <dbReference type="Proteomes" id="UP000823612"/>
    </source>
</evidence>
<dbReference type="GO" id="GO:0006508">
    <property type="term" value="P:proteolysis"/>
    <property type="evidence" value="ECO:0007669"/>
    <property type="project" value="UniProtKB-KW"/>
</dbReference>
<organism evidence="17 18">
    <name type="scientific">Candidatus Pullibacteroides excrementavium</name>
    <dbReference type="NCBI Taxonomy" id="2840905"/>
    <lineage>
        <taxon>Bacteria</taxon>
        <taxon>Pseudomonadati</taxon>
        <taxon>Bacteroidota</taxon>
        <taxon>Bacteroidia</taxon>
        <taxon>Bacteroidales</taxon>
        <taxon>Candidatus Pullibacteroides</taxon>
    </lineage>
</organism>
<dbReference type="GO" id="GO:0005886">
    <property type="term" value="C:plasma membrane"/>
    <property type="evidence" value="ECO:0007669"/>
    <property type="project" value="UniProtKB-SubCell"/>
</dbReference>
<dbReference type="SUPFAM" id="SSF56601">
    <property type="entry name" value="beta-lactamase/transpeptidase-like"/>
    <property type="match status" value="1"/>
</dbReference>
<dbReference type="InterPro" id="IPR017790">
    <property type="entry name" value="Penicillin-binding_protein_2"/>
</dbReference>
<dbReference type="Gene3D" id="3.40.710.10">
    <property type="entry name" value="DD-peptidase/beta-lactamase superfamily"/>
    <property type="match status" value="1"/>
</dbReference>
<dbReference type="GO" id="GO:0009002">
    <property type="term" value="F:serine-type D-Ala-D-Ala carboxypeptidase activity"/>
    <property type="evidence" value="ECO:0007669"/>
    <property type="project" value="UniProtKB-EC"/>
</dbReference>
<dbReference type="GO" id="GO:0071555">
    <property type="term" value="P:cell wall organization"/>
    <property type="evidence" value="ECO:0007669"/>
    <property type="project" value="UniProtKB-KW"/>
</dbReference>
<gene>
    <name evidence="17" type="primary">mrdA</name>
    <name evidence="17" type="ORF">IAB08_07460</name>
</gene>
<name>A0A9D9DT86_9BACT</name>
<dbReference type="InterPro" id="IPR050515">
    <property type="entry name" value="Beta-lactam/transpept"/>
</dbReference>
<dbReference type="InterPro" id="IPR012338">
    <property type="entry name" value="Beta-lactam/transpept-like"/>
</dbReference>
<dbReference type="Proteomes" id="UP000823612">
    <property type="component" value="Unassembled WGS sequence"/>
</dbReference>
<evidence type="ECO:0000256" key="2">
    <source>
        <dbReference type="ARBA" id="ARBA00004236"/>
    </source>
</evidence>
<dbReference type="EC" id="3.4.16.4" evidence="17"/>
<dbReference type="NCBIfam" id="TIGR03423">
    <property type="entry name" value="pbp2_mrdA"/>
    <property type="match status" value="1"/>
</dbReference>
<keyword evidence="8 17" id="KW-0378">Hydrolase</keyword>
<comment type="subcellular location">
    <subcellularLocation>
        <location evidence="2">Cell membrane</location>
    </subcellularLocation>
    <subcellularLocation>
        <location evidence="1">Membrane</location>
        <topology evidence="1">Single-pass membrane protein</topology>
    </subcellularLocation>
</comment>
<dbReference type="AlphaFoldDB" id="A0A9D9DT86"/>
<dbReference type="EMBL" id="JADIMZ010000110">
    <property type="protein sequence ID" value="MBO8433113.1"/>
    <property type="molecule type" value="Genomic_DNA"/>
</dbReference>
<proteinExistence type="predicted"/>
<dbReference type="PANTHER" id="PTHR30627:SF2">
    <property type="entry name" value="PEPTIDOGLYCAN D,D-TRANSPEPTIDASE MRDA"/>
    <property type="match status" value="1"/>
</dbReference>
<evidence type="ECO:0000259" key="16">
    <source>
        <dbReference type="Pfam" id="PF03717"/>
    </source>
</evidence>
<feature type="transmembrane region" description="Helical" evidence="14">
    <location>
        <begin position="7"/>
        <end position="25"/>
    </location>
</feature>
<evidence type="ECO:0000259" key="15">
    <source>
        <dbReference type="Pfam" id="PF00905"/>
    </source>
</evidence>
<feature type="domain" description="Penicillin-binding protein transpeptidase" evidence="15">
    <location>
        <begin position="255"/>
        <end position="576"/>
    </location>
</feature>
<keyword evidence="6" id="KW-0645">Protease</keyword>
<keyword evidence="12 14" id="KW-0472">Membrane</keyword>
<dbReference type="GO" id="GO:0071972">
    <property type="term" value="F:peptidoglycan L,D-transpeptidase activity"/>
    <property type="evidence" value="ECO:0007669"/>
    <property type="project" value="TreeGrafter"/>
</dbReference>
<dbReference type="GO" id="GO:0008360">
    <property type="term" value="P:regulation of cell shape"/>
    <property type="evidence" value="ECO:0007669"/>
    <property type="project" value="UniProtKB-KW"/>
</dbReference>
<feature type="domain" description="Penicillin-binding protein dimerisation" evidence="16">
    <location>
        <begin position="52"/>
        <end position="216"/>
    </location>
</feature>
<keyword evidence="4" id="KW-0997">Cell inner membrane</keyword>
<dbReference type="GO" id="GO:0008658">
    <property type="term" value="F:penicillin binding"/>
    <property type="evidence" value="ECO:0007669"/>
    <property type="project" value="InterPro"/>
</dbReference>
<dbReference type="Pfam" id="PF03717">
    <property type="entry name" value="PBP_dimer"/>
    <property type="match status" value="1"/>
</dbReference>
<dbReference type="Gene3D" id="3.90.1310.10">
    <property type="entry name" value="Penicillin-binding protein 2a (Domain 2)"/>
    <property type="match status" value="1"/>
</dbReference>
<comment type="caution">
    <text evidence="17">The sequence shown here is derived from an EMBL/GenBank/DDBJ whole genome shotgun (WGS) entry which is preliminary data.</text>
</comment>
<evidence type="ECO:0000256" key="3">
    <source>
        <dbReference type="ARBA" id="ARBA00022475"/>
    </source>
</evidence>
<evidence type="ECO:0000256" key="14">
    <source>
        <dbReference type="SAM" id="Phobius"/>
    </source>
</evidence>
<evidence type="ECO:0000256" key="13">
    <source>
        <dbReference type="ARBA" id="ARBA00023316"/>
    </source>
</evidence>
<dbReference type="Gene3D" id="3.30.1390.30">
    <property type="entry name" value="Penicillin-binding protein 2a, domain 3"/>
    <property type="match status" value="1"/>
</dbReference>
<keyword evidence="9" id="KW-0133">Cell shape</keyword>
<accession>A0A9D9DT86</accession>
<evidence type="ECO:0000256" key="4">
    <source>
        <dbReference type="ARBA" id="ARBA00022519"/>
    </source>
</evidence>
<keyword evidence="11 14" id="KW-1133">Transmembrane helix</keyword>
<evidence type="ECO:0000256" key="10">
    <source>
        <dbReference type="ARBA" id="ARBA00022984"/>
    </source>
</evidence>
<dbReference type="InterPro" id="IPR036138">
    <property type="entry name" value="PBP_dimer_sf"/>
</dbReference>
<keyword evidence="5 17" id="KW-0121">Carboxypeptidase</keyword>
<dbReference type="InterPro" id="IPR001460">
    <property type="entry name" value="PCN-bd_Tpept"/>
</dbReference>